<gene>
    <name evidence="2" type="ORF">AM506_16605</name>
</gene>
<feature type="transmembrane region" description="Helical" evidence="1">
    <location>
        <begin position="9"/>
        <end position="30"/>
    </location>
</feature>
<dbReference type="Proteomes" id="UP000050398">
    <property type="component" value="Unassembled WGS sequence"/>
</dbReference>
<evidence type="ECO:0000313" key="3">
    <source>
        <dbReference type="Proteomes" id="UP000050398"/>
    </source>
</evidence>
<organism evidence="2 3">
    <name type="scientific">Rossellomorea vietnamensis</name>
    <dbReference type="NCBI Taxonomy" id="218284"/>
    <lineage>
        <taxon>Bacteria</taxon>
        <taxon>Bacillati</taxon>
        <taxon>Bacillota</taxon>
        <taxon>Bacilli</taxon>
        <taxon>Bacillales</taxon>
        <taxon>Bacillaceae</taxon>
        <taxon>Rossellomorea</taxon>
    </lineage>
</organism>
<evidence type="ECO:0000313" key="2">
    <source>
        <dbReference type="EMBL" id="KPL58475.1"/>
    </source>
</evidence>
<evidence type="ECO:0000256" key="1">
    <source>
        <dbReference type="SAM" id="Phobius"/>
    </source>
</evidence>
<name>A0A0P6WC36_9BACI</name>
<dbReference type="EMBL" id="LIXZ01000015">
    <property type="protein sequence ID" value="KPL58475.1"/>
    <property type="molecule type" value="Genomic_DNA"/>
</dbReference>
<feature type="transmembrane region" description="Helical" evidence="1">
    <location>
        <begin position="42"/>
        <end position="64"/>
    </location>
</feature>
<evidence type="ECO:0008006" key="4">
    <source>
        <dbReference type="Google" id="ProtNLM"/>
    </source>
</evidence>
<keyword evidence="1" id="KW-0812">Transmembrane</keyword>
<accession>A0A0P6WC36</accession>
<protein>
    <recommendedName>
        <fullName evidence="4">Inhibitor of the pro-sigma K processing machinery</fullName>
    </recommendedName>
</protein>
<dbReference type="RefSeq" id="WP_060673596.1">
    <property type="nucleotide sequence ID" value="NZ_LIXZ01000015.1"/>
</dbReference>
<comment type="caution">
    <text evidence="2">The sequence shown here is derived from an EMBL/GenBank/DDBJ whole genome shotgun (WGS) entry which is preliminary data.</text>
</comment>
<dbReference type="PATRIC" id="fig|218284.4.peg.1526"/>
<sequence length="70" mass="8215">MVKRFVERLIYLVFTLFIFIVLWKVTALLWDAFVPWNYKTDLVGLLIVTPILIALSFILSSLAFQYTKDS</sequence>
<keyword evidence="1" id="KW-1133">Transmembrane helix</keyword>
<reference evidence="2 3" key="1">
    <citation type="submission" date="2015-08" db="EMBL/GenBank/DDBJ databases">
        <title>Draft Genome Sequence of Bacillus vietnamensis UCD-SED5.</title>
        <authorList>
            <person name="Lee R.D."/>
            <person name="Jospin G."/>
            <person name="Lang J.M."/>
            <person name="Coil D.A."/>
            <person name="Eisen J.A."/>
        </authorList>
    </citation>
    <scope>NUCLEOTIDE SEQUENCE [LARGE SCALE GENOMIC DNA]</scope>
    <source>
        <strain evidence="2 3">UCD-SED5</strain>
    </source>
</reference>
<dbReference type="AlphaFoldDB" id="A0A0P6WC36"/>
<proteinExistence type="predicted"/>
<keyword evidence="1" id="KW-0472">Membrane</keyword>